<dbReference type="FunFam" id="3.40.50.620:FF:000106">
    <property type="entry name" value="Glutamine-dependent NAD(+) synthetase"/>
    <property type="match status" value="1"/>
</dbReference>
<evidence type="ECO:0000313" key="13">
    <source>
        <dbReference type="Proteomes" id="UP000252669"/>
    </source>
</evidence>
<comment type="subunit">
    <text evidence="8">Homodimer.</text>
</comment>
<feature type="domain" description="NAD/GMP synthase" evidence="11">
    <location>
        <begin position="9"/>
        <end position="245"/>
    </location>
</feature>
<dbReference type="InterPro" id="IPR022926">
    <property type="entry name" value="NH(3)-dep_NAD(+)_synth"/>
</dbReference>
<comment type="pathway">
    <text evidence="8">Cofactor biosynthesis; NAD(+) biosynthesis; NAD(+) from deamido-NAD(+) (ammonia route): step 1/1.</text>
</comment>
<sequence length="250" mass="28166">MIDWKKVKQNLINFLQEEVSKTGLNSVTLGLSGGLDSAIVAVLCKEAFEDNLNCVLIPSQFSSKASVDDALELCRNFDIRYEIVELEPILNAYLQNMQNDNLRIGNFCARLRMTILYDISAREKSLVVGTSNKSEILLGYGTIFGDTACAINPIGNIYKSDLFEFAKFLGVTQNIIDKKPSADLWEGQSDEDDLGFSYLKIDSLLKVMIDENKSKDELLSLGFEELFIEKISKRVKINEFKRRLPTIAKI</sequence>
<dbReference type="GO" id="GO:0005524">
    <property type="term" value="F:ATP binding"/>
    <property type="evidence" value="ECO:0007669"/>
    <property type="project" value="UniProtKB-UniRule"/>
</dbReference>
<dbReference type="OrthoDB" id="9799210at2"/>
<evidence type="ECO:0000256" key="8">
    <source>
        <dbReference type="HAMAP-Rule" id="MF_00193"/>
    </source>
</evidence>
<evidence type="ECO:0000256" key="3">
    <source>
        <dbReference type="ARBA" id="ARBA00022723"/>
    </source>
</evidence>
<proteinExistence type="inferred from homology"/>
<feature type="binding site" evidence="8">
    <location>
        <position position="159"/>
    </location>
    <ligand>
        <name>ATP</name>
        <dbReference type="ChEBI" id="CHEBI:30616"/>
    </ligand>
</feature>
<evidence type="ECO:0000256" key="6">
    <source>
        <dbReference type="ARBA" id="ARBA00022842"/>
    </source>
</evidence>
<comment type="similarity">
    <text evidence="1 8 9">Belongs to the NAD synthetase family.</text>
</comment>
<dbReference type="UniPathway" id="UPA00253">
    <property type="reaction ID" value="UER00333"/>
</dbReference>
<comment type="caution">
    <text evidence="12">The sequence shown here is derived from an EMBL/GenBank/DDBJ whole genome shotgun (WGS) entry which is preliminary data.</text>
</comment>
<feature type="binding site" evidence="8">
    <location>
        <position position="135"/>
    </location>
    <ligand>
        <name>Mg(2+)</name>
        <dbReference type="ChEBI" id="CHEBI:18420"/>
    </ligand>
</feature>
<evidence type="ECO:0000259" key="11">
    <source>
        <dbReference type="Pfam" id="PF02540"/>
    </source>
</evidence>
<keyword evidence="4 8" id="KW-0547">Nucleotide-binding</keyword>
<evidence type="ECO:0000256" key="9">
    <source>
        <dbReference type="RuleBase" id="RU003811"/>
    </source>
</evidence>
<keyword evidence="7 8" id="KW-0520">NAD</keyword>
<reference evidence="12 13" key="1">
    <citation type="submission" date="2017-10" db="EMBL/GenBank/DDBJ databases">
        <title>Genomics of the genus Arcobacter.</title>
        <authorList>
            <person name="Perez-Cataluna A."/>
            <person name="Figueras M.J."/>
        </authorList>
    </citation>
    <scope>NUCLEOTIDE SEQUENCE [LARGE SCALE GENOMIC DNA]</scope>
    <source>
        <strain evidence="12 13">CECT 9230</strain>
    </source>
</reference>
<dbReference type="Gene3D" id="3.40.50.620">
    <property type="entry name" value="HUPs"/>
    <property type="match status" value="1"/>
</dbReference>
<keyword evidence="5 8" id="KW-0067">ATP-binding</keyword>
<evidence type="ECO:0000256" key="1">
    <source>
        <dbReference type="ARBA" id="ARBA00005859"/>
    </source>
</evidence>
<comment type="caution">
    <text evidence="8">Lacks conserved residue(s) required for the propagation of feature annotation.</text>
</comment>
<protein>
    <recommendedName>
        <fullName evidence="8 10">NH(3)-dependent NAD(+) synthetase</fullName>
        <ecNumber evidence="8 10">6.3.1.5</ecNumber>
    </recommendedName>
</protein>
<feature type="binding site" description="in other chain" evidence="8">
    <location>
        <position position="110"/>
    </location>
    <ligand>
        <name>deamido-NAD(+)</name>
        <dbReference type="ChEBI" id="CHEBI:58437"/>
        <note>ligand shared between two neighboring subunits</note>
    </ligand>
</feature>
<dbReference type="EC" id="6.3.1.5" evidence="8 10"/>
<name>A0A366MWI8_9BACT</name>
<organism evidence="12 13">
    <name type="scientific">Aliarcobacter vitoriensis</name>
    <dbReference type="NCBI Taxonomy" id="2011099"/>
    <lineage>
        <taxon>Bacteria</taxon>
        <taxon>Pseudomonadati</taxon>
        <taxon>Campylobacterota</taxon>
        <taxon>Epsilonproteobacteria</taxon>
        <taxon>Campylobacterales</taxon>
        <taxon>Arcobacteraceae</taxon>
        <taxon>Aliarcobacter</taxon>
    </lineage>
</organism>
<dbReference type="Pfam" id="PF02540">
    <property type="entry name" value="NAD_synthase"/>
    <property type="match status" value="1"/>
</dbReference>
<feature type="binding site" evidence="8">
    <location>
        <position position="36"/>
    </location>
    <ligand>
        <name>Mg(2+)</name>
        <dbReference type="ChEBI" id="CHEBI:18420"/>
    </ligand>
</feature>
<evidence type="ECO:0000313" key="12">
    <source>
        <dbReference type="EMBL" id="RBQ29980.1"/>
    </source>
</evidence>
<evidence type="ECO:0000256" key="2">
    <source>
        <dbReference type="ARBA" id="ARBA00022598"/>
    </source>
</evidence>
<dbReference type="NCBIfam" id="TIGR00552">
    <property type="entry name" value="nadE"/>
    <property type="match status" value="1"/>
</dbReference>
<keyword evidence="3 8" id="KW-0479">Metal-binding</keyword>
<evidence type="ECO:0000256" key="7">
    <source>
        <dbReference type="ARBA" id="ARBA00023027"/>
    </source>
</evidence>
<dbReference type="NCBIfam" id="NF010587">
    <property type="entry name" value="PRK13980.1"/>
    <property type="match status" value="1"/>
</dbReference>
<dbReference type="Proteomes" id="UP000252669">
    <property type="component" value="Unassembled WGS sequence"/>
</dbReference>
<keyword evidence="2 8" id="KW-0436">Ligase</keyword>
<dbReference type="RefSeq" id="WP_113892664.1">
    <property type="nucleotide sequence ID" value="NZ_JANJGA010000003.1"/>
</dbReference>
<dbReference type="GO" id="GO:0046872">
    <property type="term" value="F:metal ion binding"/>
    <property type="evidence" value="ECO:0007669"/>
    <property type="project" value="UniProtKB-KW"/>
</dbReference>
<dbReference type="InterPro" id="IPR003694">
    <property type="entry name" value="NAD_synthase"/>
</dbReference>
<comment type="function">
    <text evidence="8">Catalyzes the ATP-dependent amidation of deamido-NAD to form NAD. Uses ammonia as a nitrogen source.</text>
</comment>
<dbReference type="GO" id="GO:0003952">
    <property type="term" value="F:NAD+ synthase (glutamine-hydrolyzing) activity"/>
    <property type="evidence" value="ECO:0007669"/>
    <property type="project" value="InterPro"/>
</dbReference>
<evidence type="ECO:0000256" key="10">
    <source>
        <dbReference type="RuleBase" id="RU003812"/>
    </source>
</evidence>
<keyword evidence="6 8" id="KW-0460">Magnesium</keyword>
<evidence type="ECO:0000256" key="5">
    <source>
        <dbReference type="ARBA" id="ARBA00022840"/>
    </source>
</evidence>
<feature type="binding site" evidence="8">
    <location>
        <position position="181"/>
    </location>
    <ligand>
        <name>ATP</name>
        <dbReference type="ChEBI" id="CHEBI:30616"/>
    </ligand>
</feature>
<dbReference type="GO" id="GO:0005737">
    <property type="term" value="C:cytoplasm"/>
    <property type="evidence" value="ECO:0007669"/>
    <property type="project" value="InterPro"/>
</dbReference>
<dbReference type="GO" id="GO:0009435">
    <property type="term" value="P:NAD+ biosynthetic process"/>
    <property type="evidence" value="ECO:0007669"/>
    <property type="project" value="UniProtKB-UniRule"/>
</dbReference>
<dbReference type="CDD" id="cd00553">
    <property type="entry name" value="NAD_synthase"/>
    <property type="match status" value="1"/>
</dbReference>
<dbReference type="GO" id="GO:0008795">
    <property type="term" value="F:NAD+ synthase activity"/>
    <property type="evidence" value="ECO:0007669"/>
    <property type="project" value="UniProtKB-UniRule"/>
</dbReference>
<dbReference type="PANTHER" id="PTHR23090">
    <property type="entry name" value="NH 3 /GLUTAMINE-DEPENDENT NAD + SYNTHETASE"/>
    <property type="match status" value="1"/>
</dbReference>
<accession>A0A366MWI8</accession>
<keyword evidence="13" id="KW-1185">Reference proteome</keyword>
<comment type="catalytic activity">
    <reaction evidence="8 10">
        <text>deamido-NAD(+) + NH4(+) + ATP = AMP + diphosphate + NAD(+) + H(+)</text>
        <dbReference type="Rhea" id="RHEA:21188"/>
        <dbReference type="ChEBI" id="CHEBI:15378"/>
        <dbReference type="ChEBI" id="CHEBI:28938"/>
        <dbReference type="ChEBI" id="CHEBI:30616"/>
        <dbReference type="ChEBI" id="CHEBI:33019"/>
        <dbReference type="ChEBI" id="CHEBI:57540"/>
        <dbReference type="ChEBI" id="CHEBI:58437"/>
        <dbReference type="ChEBI" id="CHEBI:456215"/>
        <dbReference type="EC" id="6.3.1.5"/>
    </reaction>
</comment>
<dbReference type="EMBL" id="PDKB01000002">
    <property type="protein sequence ID" value="RBQ29980.1"/>
    <property type="molecule type" value="Genomic_DNA"/>
</dbReference>
<feature type="binding site" evidence="8">
    <location>
        <position position="130"/>
    </location>
    <ligand>
        <name>ATP</name>
        <dbReference type="ChEBI" id="CHEBI:30616"/>
    </ligand>
</feature>
<dbReference type="InterPro" id="IPR014729">
    <property type="entry name" value="Rossmann-like_a/b/a_fold"/>
</dbReference>
<dbReference type="SUPFAM" id="SSF52402">
    <property type="entry name" value="Adenine nucleotide alpha hydrolases-like"/>
    <property type="match status" value="1"/>
</dbReference>
<feature type="binding site" evidence="8">
    <location>
        <begin position="30"/>
        <end position="37"/>
    </location>
    <ligand>
        <name>ATP</name>
        <dbReference type="ChEBI" id="CHEBI:30616"/>
    </ligand>
</feature>
<dbReference type="AlphaFoldDB" id="A0A366MWI8"/>
<dbReference type="PANTHER" id="PTHR23090:SF9">
    <property type="entry name" value="GLUTAMINE-DEPENDENT NAD(+) SYNTHETASE"/>
    <property type="match status" value="1"/>
</dbReference>
<gene>
    <name evidence="8" type="primary">nadE</name>
    <name evidence="12" type="ORF">CRU91_01485</name>
</gene>
<evidence type="ECO:0000256" key="4">
    <source>
        <dbReference type="ARBA" id="ARBA00022741"/>
    </source>
</evidence>
<dbReference type="GO" id="GO:0004359">
    <property type="term" value="F:glutaminase activity"/>
    <property type="evidence" value="ECO:0007669"/>
    <property type="project" value="InterPro"/>
</dbReference>
<dbReference type="InterPro" id="IPR022310">
    <property type="entry name" value="NAD/GMP_synthase"/>
</dbReference>
<dbReference type="HAMAP" id="MF_00193">
    <property type="entry name" value="NadE_ammonia_dep"/>
    <property type="match status" value="1"/>
</dbReference>